<dbReference type="InterPro" id="IPR038614">
    <property type="entry name" value="GK_N_sf"/>
</dbReference>
<gene>
    <name evidence="1" type="ORF">ENF32_01450</name>
</gene>
<organism evidence="1">
    <name type="scientific">Thermosulfidibacter takaii</name>
    <dbReference type="NCBI Taxonomy" id="412593"/>
    <lineage>
        <taxon>Bacteria</taxon>
        <taxon>Pseudomonadati</taxon>
        <taxon>Thermosulfidibacterota</taxon>
        <taxon>Thermosulfidibacteria</taxon>
        <taxon>Thermosulfidibacterales</taxon>
        <taxon>Thermosulfidibacteraceae</taxon>
    </lineage>
</organism>
<dbReference type="Proteomes" id="UP000885690">
    <property type="component" value="Unassembled WGS sequence"/>
</dbReference>
<comment type="caution">
    <text evidence="1">The sequence shown here is derived from an EMBL/GenBank/DDBJ whole genome shotgun (WGS) entry which is preliminary data.</text>
</comment>
<dbReference type="SUPFAM" id="SSF82544">
    <property type="entry name" value="GckA/TtuD-like"/>
    <property type="match status" value="1"/>
</dbReference>
<dbReference type="EMBL" id="DQWS01000054">
    <property type="protein sequence ID" value="HDD52718.1"/>
    <property type="molecule type" value="Genomic_DNA"/>
</dbReference>
<dbReference type="AlphaFoldDB" id="A0A7C0YAH9"/>
<reference evidence="1" key="1">
    <citation type="journal article" date="2020" name="mSystems">
        <title>Genome- and Community-Level Interaction Insights into Carbon Utilization and Element Cycling Functions of Hydrothermarchaeota in Hydrothermal Sediment.</title>
        <authorList>
            <person name="Zhou Z."/>
            <person name="Liu Y."/>
            <person name="Xu W."/>
            <person name="Pan J."/>
            <person name="Luo Z.H."/>
            <person name="Li M."/>
        </authorList>
    </citation>
    <scope>NUCLEOTIDE SEQUENCE [LARGE SCALE GENOMIC DNA]</scope>
    <source>
        <strain evidence="1">HyVt-115</strain>
    </source>
</reference>
<dbReference type="Gene3D" id="3.40.50.10180">
    <property type="entry name" value="Glycerate kinase, MOFRL-like N-terminal domain"/>
    <property type="match status" value="1"/>
</dbReference>
<sequence length="76" mass="8417">MDMEKEVLTRLYWSGVKAVMPRLLVRDFLSSLVWDSPVKLLAVGKGAGSMAQGAWEVWGDRIEEALVVIPPGMECP</sequence>
<accession>A0A7C0YAH9</accession>
<feature type="non-terminal residue" evidence="1">
    <location>
        <position position="76"/>
    </location>
</feature>
<evidence type="ECO:0000313" key="1">
    <source>
        <dbReference type="EMBL" id="HDD52718.1"/>
    </source>
</evidence>
<proteinExistence type="predicted"/>
<protein>
    <submittedName>
        <fullName evidence="1">Uncharacterized protein</fullName>
    </submittedName>
</protein>
<name>A0A7C0YAH9_9BACT</name>